<accession>A0A1C1A963</accession>
<dbReference type="SUPFAM" id="SSF50494">
    <property type="entry name" value="Trypsin-like serine proteases"/>
    <property type="match status" value="1"/>
</dbReference>
<dbReference type="GO" id="GO:0008236">
    <property type="term" value="F:serine-type peptidase activity"/>
    <property type="evidence" value="ECO:0007669"/>
    <property type="project" value="UniProtKB-KW"/>
</dbReference>
<evidence type="ECO:0008006" key="4">
    <source>
        <dbReference type="Google" id="ProtNLM"/>
    </source>
</evidence>
<dbReference type="AlphaFoldDB" id="A0A1C1A963"/>
<sequence length="369" mass="38896">MSMATFHEALKHKNRISPMLLKRAEVMAVGVGYVDPHKPSLGASVIVYTHDKIVPSGLNNLKSVAAKLGSAVPVRFLSSGSFKAHSVPALKPKVFRPKSFTSRIRPVPGGVSIGKAIPAATGTAGVIVIKNNQLYILSNNHVLIRNNSASFSETLQPGPADGGVSGADRVGRAFQFVPLRPGAVNFQDSSLAVPTSNHRLNPRYLINGAGRLIKVPGHLLSYPVGLQVMKTGRTSGFVRGTVESNNVDVRVSYGGSLGTLLFRNQTVIHGNTGPVSLPGDSGSVWLRASDRYAAALNFAGTADGIRSISNPIGLVMSTYGVRIAVPTAGGTYIAGKVKGVAPIGNSSYVQPLTEQQRKRIRAILVKPAK</sequence>
<dbReference type="STRING" id="512399.A8709_24590"/>
<dbReference type="Proteomes" id="UP000093309">
    <property type="component" value="Unassembled WGS sequence"/>
</dbReference>
<evidence type="ECO:0000313" key="2">
    <source>
        <dbReference type="EMBL" id="OCT17161.1"/>
    </source>
</evidence>
<keyword evidence="1" id="KW-0720">Serine protease</keyword>
<proteinExistence type="predicted"/>
<reference evidence="3" key="1">
    <citation type="submission" date="2016-05" db="EMBL/GenBank/DDBJ databases">
        <title>Paenibacillus oryzae. sp. nov., isolated from the rice root.</title>
        <authorList>
            <person name="Zhang J."/>
            <person name="Zhang X."/>
        </authorList>
    </citation>
    <scope>NUCLEOTIDE SEQUENCE [LARGE SCALE GENOMIC DNA]</scope>
    <source>
        <strain evidence="3">KCTC13222</strain>
    </source>
</reference>
<comment type="caution">
    <text evidence="2">The sequence shown here is derived from an EMBL/GenBank/DDBJ whole genome shotgun (WGS) entry which is preliminary data.</text>
</comment>
<dbReference type="EMBL" id="LYPC01000002">
    <property type="protein sequence ID" value="OCT17161.1"/>
    <property type="molecule type" value="Genomic_DNA"/>
</dbReference>
<protein>
    <recommendedName>
        <fullName evidence="4">Serine protease</fullName>
    </recommendedName>
</protein>
<keyword evidence="1" id="KW-0378">Hydrolase</keyword>
<evidence type="ECO:0000313" key="3">
    <source>
        <dbReference type="Proteomes" id="UP000093309"/>
    </source>
</evidence>
<dbReference type="InterPro" id="IPR009003">
    <property type="entry name" value="Peptidase_S1_PA"/>
</dbReference>
<dbReference type="Gene3D" id="2.40.10.10">
    <property type="entry name" value="Trypsin-like serine proteases"/>
    <property type="match status" value="1"/>
</dbReference>
<name>A0A1C1A963_9BACL</name>
<keyword evidence="3" id="KW-1185">Reference proteome</keyword>
<dbReference type="InterPro" id="IPR043504">
    <property type="entry name" value="Peptidase_S1_PA_chymotrypsin"/>
</dbReference>
<evidence type="ECO:0000256" key="1">
    <source>
        <dbReference type="ARBA" id="ARBA00022825"/>
    </source>
</evidence>
<keyword evidence="1" id="KW-0645">Protease</keyword>
<organism evidence="2 3">
    <name type="scientific">Paenibacillus pectinilyticus</name>
    <dbReference type="NCBI Taxonomy" id="512399"/>
    <lineage>
        <taxon>Bacteria</taxon>
        <taxon>Bacillati</taxon>
        <taxon>Bacillota</taxon>
        <taxon>Bacilli</taxon>
        <taxon>Bacillales</taxon>
        <taxon>Paenibacillaceae</taxon>
        <taxon>Paenibacillus</taxon>
    </lineage>
</organism>
<gene>
    <name evidence="2" type="ORF">A8709_24590</name>
</gene>